<dbReference type="RefSeq" id="WP_265895966.1">
    <property type="nucleotide sequence ID" value="NZ_JAPIVE010000002.1"/>
</dbReference>
<keyword evidence="2" id="KW-1185">Reference proteome</keyword>
<gene>
    <name evidence="1" type="ORF">OQ287_06970</name>
</gene>
<dbReference type="PANTHER" id="PTHR38460">
    <property type="entry name" value="TAUTOMERASE YOLI-RELATED"/>
    <property type="match status" value="1"/>
</dbReference>
<sequence length="121" mass="13545">MPLVTISITEGLAEHRKDIADLVNASVIRTMDFPDDDRYHLINTMTPDALELQTRQGERVALQLTMRSGRTDAQKKAFYQDVVAALSEKIGVSSENVMIVITENQDIDWSFSDGIAQFVTD</sequence>
<name>A0AA41ZG84_9GAMM</name>
<reference evidence="1" key="1">
    <citation type="submission" date="2022-11" db="EMBL/GenBank/DDBJ databases">
        <title>Larsenimonas rhizosphaerae sp. nov., isolated from a tidal mudflat.</title>
        <authorList>
            <person name="Lee S.D."/>
            <person name="Kim I.S."/>
        </authorList>
    </citation>
    <scope>NUCLEOTIDE SEQUENCE</scope>
    <source>
        <strain evidence="1">GH2-1</strain>
    </source>
</reference>
<dbReference type="SUPFAM" id="SSF55331">
    <property type="entry name" value="Tautomerase/MIF"/>
    <property type="match status" value="1"/>
</dbReference>
<dbReference type="Proteomes" id="UP001165678">
    <property type="component" value="Unassembled WGS sequence"/>
</dbReference>
<dbReference type="InterPro" id="IPR014347">
    <property type="entry name" value="Tautomerase/MIF_sf"/>
</dbReference>
<organism evidence="1 2">
    <name type="scientific">Larsenimonas rhizosphaerae</name>
    <dbReference type="NCBI Taxonomy" id="2944682"/>
    <lineage>
        <taxon>Bacteria</taxon>
        <taxon>Pseudomonadati</taxon>
        <taxon>Pseudomonadota</taxon>
        <taxon>Gammaproteobacteria</taxon>
        <taxon>Oceanospirillales</taxon>
        <taxon>Halomonadaceae</taxon>
        <taxon>Larsenimonas</taxon>
    </lineage>
</organism>
<evidence type="ECO:0000313" key="2">
    <source>
        <dbReference type="Proteomes" id="UP001165678"/>
    </source>
</evidence>
<evidence type="ECO:0000313" key="1">
    <source>
        <dbReference type="EMBL" id="MCX2523975.1"/>
    </source>
</evidence>
<dbReference type="Gene3D" id="3.30.429.10">
    <property type="entry name" value="Macrophage Migration Inhibitory Factor"/>
    <property type="match status" value="1"/>
</dbReference>
<dbReference type="Pfam" id="PF14552">
    <property type="entry name" value="Tautomerase_2"/>
    <property type="match status" value="1"/>
</dbReference>
<dbReference type="AlphaFoldDB" id="A0AA41ZG84"/>
<comment type="caution">
    <text evidence="1">The sequence shown here is derived from an EMBL/GenBank/DDBJ whole genome shotgun (WGS) entry which is preliminary data.</text>
</comment>
<protein>
    <submittedName>
        <fullName evidence="1">Tautomerase family protein</fullName>
    </submittedName>
</protein>
<dbReference type="EMBL" id="JAPIVE010000002">
    <property type="protein sequence ID" value="MCX2523975.1"/>
    <property type="molecule type" value="Genomic_DNA"/>
</dbReference>
<proteinExistence type="predicted"/>
<accession>A0AA41ZG84</accession>
<dbReference type="InterPro" id="IPR037479">
    <property type="entry name" value="Tauto_MSAD"/>
</dbReference>
<dbReference type="PANTHER" id="PTHR38460:SF1">
    <property type="entry name" value="TAUTOMERASE YOLI-RELATED"/>
    <property type="match status" value="1"/>
</dbReference>